<name>A0A016TKX3_9BILA</name>
<keyword evidence="4" id="KW-1185">Reference proteome</keyword>
<dbReference type="STRING" id="53326.A0A016TKX3"/>
<evidence type="ECO:0000256" key="1">
    <source>
        <dbReference type="SAM" id="MobiDB-lite"/>
    </source>
</evidence>
<keyword evidence="2" id="KW-0472">Membrane</keyword>
<dbReference type="EMBL" id="JARK01001431">
    <property type="protein sequence ID" value="EYC03233.1"/>
    <property type="molecule type" value="Genomic_DNA"/>
</dbReference>
<keyword evidence="2" id="KW-1133">Transmembrane helix</keyword>
<comment type="caution">
    <text evidence="3">The sequence shown here is derived from an EMBL/GenBank/DDBJ whole genome shotgun (WGS) entry which is preliminary data.</text>
</comment>
<feature type="region of interest" description="Disordered" evidence="1">
    <location>
        <begin position="320"/>
        <end position="341"/>
    </location>
</feature>
<feature type="compositionally biased region" description="Acidic residues" evidence="1">
    <location>
        <begin position="328"/>
        <end position="339"/>
    </location>
</feature>
<dbReference type="Proteomes" id="UP000024635">
    <property type="component" value="Unassembled WGS sequence"/>
</dbReference>
<evidence type="ECO:0000313" key="3">
    <source>
        <dbReference type="EMBL" id="EYC03233.1"/>
    </source>
</evidence>
<dbReference type="InterPro" id="IPR009635">
    <property type="entry name" value="NPDC1"/>
</dbReference>
<gene>
    <name evidence="3" type="primary">Acey_s0095.g2832</name>
    <name evidence="3" type="synonym">Acey-cab-1</name>
    <name evidence="3" type="ORF">Y032_0095g2832</name>
</gene>
<feature type="compositionally biased region" description="Basic and acidic residues" evidence="1">
    <location>
        <begin position="162"/>
        <end position="182"/>
    </location>
</feature>
<accession>A0A016TKX3</accession>
<reference evidence="4" key="1">
    <citation type="journal article" date="2015" name="Nat. Genet.">
        <title>The genome and transcriptome of the zoonotic hookworm Ancylostoma ceylanicum identify infection-specific gene families.</title>
        <authorList>
            <person name="Schwarz E.M."/>
            <person name="Hu Y."/>
            <person name="Antoshechkin I."/>
            <person name="Miller M.M."/>
            <person name="Sternberg P.W."/>
            <person name="Aroian R.V."/>
        </authorList>
    </citation>
    <scope>NUCLEOTIDE SEQUENCE</scope>
    <source>
        <strain evidence="4">HY135</strain>
    </source>
</reference>
<protein>
    <submittedName>
        <fullName evidence="3">Uncharacterized protein</fullName>
    </submittedName>
</protein>
<feature type="region of interest" description="Disordered" evidence="1">
    <location>
        <begin position="162"/>
        <end position="188"/>
    </location>
</feature>
<dbReference type="Pfam" id="PF06809">
    <property type="entry name" value="NPDC1"/>
    <property type="match status" value="1"/>
</dbReference>
<feature type="region of interest" description="Disordered" evidence="1">
    <location>
        <begin position="270"/>
        <end position="296"/>
    </location>
</feature>
<evidence type="ECO:0000313" key="4">
    <source>
        <dbReference type="Proteomes" id="UP000024635"/>
    </source>
</evidence>
<proteinExistence type="predicted"/>
<feature type="transmembrane region" description="Helical" evidence="2">
    <location>
        <begin position="242"/>
        <end position="266"/>
    </location>
</feature>
<evidence type="ECO:0000256" key="2">
    <source>
        <dbReference type="SAM" id="Phobius"/>
    </source>
</evidence>
<feature type="region of interest" description="Disordered" evidence="1">
    <location>
        <begin position="106"/>
        <end position="125"/>
    </location>
</feature>
<dbReference type="GO" id="GO:0016020">
    <property type="term" value="C:membrane"/>
    <property type="evidence" value="ECO:0007669"/>
    <property type="project" value="InterPro"/>
</dbReference>
<keyword evidence="2" id="KW-0812">Transmembrane</keyword>
<dbReference type="AlphaFoldDB" id="A0A016TKX3"/>
<sequence>MLAESDAGYASMSLICQASDCSTFMGWFRRRQSLSRLSLLGIDRHALFGAYGMRRALLAAVLIATTHATVFSEGGTLGDVVYPGEYDYPKPNAYLDGVELDDRSQEWYPKEDLEEERPRSARESQEYNENLEEILQELAKQNQALKQDDLAVPGEVEIELQKTKELPKETAGRVAGTEKSESQPDVVEEQPLVAQKKGQNEFVSFVEPVDAKQTKSVATLEKRRLAGASEFSNSLPTYSSNLLMIAVGTVLIVGMVASVVGGGYYIKRRRSSPDDSEYAPYAGTGPGFKKNKGDKGDESLAYKAQLHQYQQAKQKIICGEDAPAGLESDGEDDGADDENNFSVYECPGLAPTGDIEVCNPNFAAHP</sequence>
<dbReference type="OrthoDB" id="6270617at2759"/>
<dbReference type="PANTHER" id="PTHR23352">
    <property type="entry name" value="NEURAL PROLIFERATION DIFFERENTIATION AND CONTROL PROTEIN-1 NPDC-1 PROTEIN"/>
    <property type="match status" value="1"/>
</dbReference>
<organism evidence="3 4">
    <name type="scientific">Ancylostoma ceylanicum</name>
    <dbReference type="NCBI Taxonomy" id="53326"/>
    <lineage>
        <taxon>Eukaryota</taxon>
        <taxon>Metazoa</taxon>
        <taxon>Ecdysozoa</taxon>
        <taxon>Nematoda</taxon>
        <taxon>Chromadorea</taxon>
        <taxon>Rhabditida</taxon>
        <taxon>Rhabditina</taxon>
        <taxon>Rhabditomorpha</taxon>
        <taxon>Strongyloidea</taxon>
        <taxon>Ancylostomatidae</taxon>
        <taxon>Ancylostomatinae</taxon>
        <taxon>Ancylostoma</taxon>
    </lineage>
</organism>
<dbReference type="PANTHER" id="PTHR23352:SF2">
    <property type="entry name" value="NEURAL PROLIFERATION DIFFERENTIATION AND CONTROL PROTEIN 1"/>
    <property type="match status" value="1"/>
</dbReference>